<dbReference type="GO" id="GO:0008199">
    <property type="term" value="F:ferric iron binding"/>
    <property type="evidence" value="ECO:0007669"/>
    <property type="project" value="InterPro"/>
</dbReference>
<evidence type="ECO:0000256" key="1">
    <source>
        <dbReference type="ARBA" id="ARBA00047990"/>
    </source>
</evidence>
<dbReference type="GO" id="GO:0006879">
    <property type="term" value="P:intracellular iron ion homeostasis"/>
    <property type="evidence" value="ECO:0007669"/>
    <property type="project" value="UniProtKB-KW"/>
</dbReference>
<dbReference type="PANTHER" id="PTHR11431:SF75">
    <property type="entry name" value="FERRITIN"/>
    <property type="match status" value="1"/>
</dbReference>
<dbReference type="Gene3D" id="1.20.1260.10">
    <property type="match status" value="1"/>
</dbReference>
<accession>A0A1R3JEF6</accession>
<evidence type="ECO:0000313" key="5">
    <source>
        <dbReference type="EMBL" id="OMO93205.1"/>
    </source>
</evidence>
<evidence type="ECO:0000256" key="3">
    <source>
        <dbReference type="RuleBase" id="RU361145"/>
    </source>
</evidence>
<feature type="binding site" evidence="2">
    <location>
        <position position="126"/>
    </location>
    <ligand>
        <name>Fe cation</name>
        <dbReference type="ChEBI" id="CHEBI:24875"/>
        <label>1</label>
    </ligand>
</feature>
<comment type="function">
    <text evidence="3">Stores iron in a soluble, non-toxic, readily available form. Important for iron homeostasis. Iron is taken up in the ferrous form and deposited as ferric hydroxides after oxidation.</text>
</comment>
<evidence type="ECO:0000313" key="6">
    <source>
        <dbReference type="Proteomes" id="UP000187203"/>
    </source>
</evidence>
<dbReference type="OrthoDB" id="186462at2759"/>
<dbReference type="Proteomes" id="UP000187203">
    <property type="component" value="Unassembled WGS sequence"/>
</dbReference>
<comment type="caution">
    <text evidence="5">The sequence shown here is derived from an EMBL/GenBank/DDBJ whole genome shotgun (WGS) entry which is preliminary data.</text>
</comment>
<dbReference type="InterPro" id="IPR012347">
    <property type="entry name" value="Ferritin-like"/>
</dbReference>
<dbReference type="EC" id="1.16.3.1" evidence="3"/>
<keyword evidence="6" id="KW-1185">Reference proteome</keyword>
<dbReference type="InterPro" id="IPR009078">
    <property type="entry name" value="Ferritin-like_SF"/>
</dbReference>
<gene>
    <name evidence="5" type="ORF">COLO4_17054</name>
</gene>
<keyword evidence="3" id="KW-0560">Oxidoreductase</keyword>
<comment type="similarity">
    <text evidence="3">Belongs to the ferritin family.</text>
</comment>
<organism evidence="5 6">
    <name type="scientific">Corchorus olitorius</name>
    <dbReference type="NCBI Taxonomy" id="93759"/>
    <lineage>
        <taxon>Eukaryota</taxon>
        <taxon>Viridiplantae</taxon>
        <taxon>Streptophyta</taxon>
        <taxon>Embryophyta</taxon>
        <taxon>Tracheophyta</taxon>
        <taxon>Spermatophyta</taxon>
        <taxon>Magnoliopsida</taxon>
        <taxon>eudicotyledons</taxon>
        <taxon>Gunneridae</taxon>
        <taxon>Pentapetalae</taxon>
        <taxon>rosids</taxon>
        <taxon>malvids</taxon>
        <taxon>Malvales</taxon>
        <taxon>Malvaceae</taxon>
        <taxon>Grewioideae</taxon>
        <taxon>Apeibeae</taxon>
        <taxon>Corchorus</taxon>
    </lineage>
</organism>
<dbReference type="STRING" id="93759.A0A1R3JEF6"/>
<keyword evidence="2 3" id="KW-0408">Iron</keyword>
<dbReference type="AlphaFoldDB" id="A0A1R3JEF6"/>
<dbReference type="SUPFAM" id="SSF47240">
    <property type="entry name" value="Ferritin-like"/>
    <property type="match status" value="1"/>
</dbReference>
<keyword evidence="2 3" id="KW-0479">Metal-binding</keyword>
<dbReference type="InterPro" id="IPR001519">
    <property type="entry name" value="Ferritin"/>
</dbReference>
<evidence type="ECO:0000259" key="4">
    <source>
        <dbReference type="PROSITE" id="PS50905"/>
    </source>
</evidence>
<keyword evidence="3" id="KW-0409">Iron storage</keyword>
<protein>
    <recommendedName>
        <fullName evidence="3">Ferritin</fullName>
        <ecNumber evidence="3">1.16.3.1</ecNumber>
    </recommendedName>
</protein>
<dbReference type="PANTHER" id="PTHR11431">
    <property type="entry name" value="FERRITIN"/>
    <property type="match status" value="1"/>
</dbReference>
<name>A0A1R3JEF6_9ROSI</name>
<dbReference type="GO" id="GO:0008198">
    <property type="term" value="F:ferrous iron binding"/>
    <property type="evidence" value="ECO:0007669"/>
    <property type="project" value="TreeGrafter"/>
</dbReference>
<evidence type="ECO:0000256" key="2">
    <source>
        <dbReference type="PIRSR" id="PIRSR601519-1"/>
    </source>
</evidence>
<comment type="catalytic activity">
    <reaction evidence="1 3">
        <text>4 Fe(2+) + O2 + 4 H(+) = 4 Fe(3+) + 2 H2O</text>
        <dbReference type="Rhea" id="RHEA:11148"/>
        <dbReference type="ChEBI" id="CHEBI:15377"/>
        <dbReference type="ChEBI" id="CHEBI:15378"/>
        <dbReference type="ChEBI" id="CHEBI:15379"/>
        <dbReference type="ChEBI" id="CHEBI:29033"/>
        <dbReference type="ChEBI" id="CHEBI:29034"/>
        <dbReference type="EC" id="1.16.3.1"/>
    </reaction>
</comment>
<dbReference type="EMBL" id="AWUE01016284">
    <property type="protein sequence ID" value="OMO93205.1"/>
    <property type="molecule type" value="Genomic_DNA"/>
</dbReference>
<dbReference type="PROSITE" id="PS50905">
    <property type="entry name" value="FERRITIN_LIKE"/>
    <property type="match status" value="1"/>
</dbReference>
<reference evidence="6" key="1">
    <citation type="submission" date="2013-09" db="EMBL/GenBank/DDBJ databases">
        <title>Corchorus olitorius genome sequencing.</title>
        <authorList>
            <person name="Alam M."/>
            <person name="Haque M.S."/>
            <person name="Islam M.S."/>
            <person name="Emdad E.M."/>
            <person name="Islam M.M."/>
            <person name="Ahmed B."/>
            <person name="Halim A."/>
            <person name="Hossen Q.M.M."/>
            <person name="Hossain M.Z."/>
            <person name="Ahmed R."/>
            <person name="Khan M.M."/>
            <person name="Islam R."/>
            <person name="Rashid M.M."/>
            <person name="Khan S.A."/>
            <person name="Rahman M.S."/>
            <person name="Alam M."/>
            <person name="Yahiya A.S."/>
            <person name="Khan M.S."/>
            <person name="Azam M.S."/>
            <person name="Haque T."/>
            <person name="Lashkar M.Z.H."/>
            <person name="Akhand A.I."/>
            <person name="Morshed G."/>
            <person name="Roy S."/>
            <person name="Uddin K.S."/>
            <person name="Rabeya T."/>
            <person name="Hossain A.S."/>
            <person name="Chowdhury A."/>
            <person name="Snigdha A.R."/>
            <person name="Mortoza M.S."/>
            <person name="Matin S.A."/>
            <person name="Hoque S.M.E."/>
            <person name="Islam M.K."/>
            <person name="Roy D.K."/>
            <person name="Haider R."/>
            <person name="Moosa M.M."/>
            <person name="Elias S.M."/>
            <person name="Hasan A.M."/>
            <person name="Jahan S."/>
            <person name="Shafiuddin M."/>
            <person name="Mahmood N."/>
            <person name="Shommy N.S."/>
        </authorList>
    </citation>
    <scope>NUCLEOTIDE SEQUENCE [LARGE SCALE GENOMIC DNA]</scope>
    <source>
        <strain evidence="6">cv. O-4</strain>
    </source>
</reference>
<dbReference type="GO" id="GO:0004322">
    <property type="term" value="F:ferroxidase activity"/>
    <property type="evidence" value="ECO:0007669"/>
    <property type="project" value="UniProtKB-EC"/>
</dbReference>
<dbReference type="InterPro" id="IPR009040">
    <property type="entry name" value="Ferritin-like_diiron"/>
</dbReference>
<sequence length="163" mass="18310">MVILSPDADPLVVRIMDYNSRYLSCQVQSKMGHSAAVWDSSAARLAYMEDRSLNGGMSLGKNFCLIVVRQFKGRTNNSALSGVVFQPFEEVKKAELEIPITPQVLLARQKYEDKCEAAINEQINVEYNVSYVYHSLCAYFDRDNVALKGLAKNSETRPSSDFL</sequence>
<dbReference type="GO" id="GO:0005737">
    <property type="term" value="C:cytoplasm"/>
    <property type="evidence" value="ECO:0007669"/>
    <property type="project" value="TreeGrafter"/>
</dbReference>
<dbReference type="GO" id="GO:0006826">
    <property type="term" value="P:iron ion transport"/>
    <property type="evidence" value="ECO:0007669"/>
    <property type="project" value="InterPro"/>
</dbReference>
<feature type="domain" description="Ferritin-like diiron" evidence="4">
    <location>
        <begin position="109"/>
        <end position="163"/>
    </location>
</feature>
<proteinExistence type="inferred from homology"/>